<feature type="transmembrane region" description="Helical" evidence="9">
    <location>
        <begin position="216"/>
        <end position="234"/>
    </location>
</feature>
<feature type="transmembrane region" description="Helical" evidence="9">
    <location>
        <begin position="309"/>
        <end position="328"/>
    </location>
</feature>
<evidence type="ECO:0000256" key="4">
    <source>
        <dbReference type="ARBA" id="ARBA00022475"/>
    </source>
</evidence>
<dbReference type="EMBL" id="PKHA01000009">
    <property type="protein sequence ID" value="PKY98244.1"/>
    <property type="molecule type" value="Genomic_DNA"/>
</dbReference>
<keyword evidence="6" id="KW-0769">Symport</keyword>
<evidence type="ECO:0000313" key="12">
    <source>
        <dbReference type="Proteomes" id="UP000234778"/>
    </source>
</evidence>
<dbReference type="SUPFAM" id="SSF103473">
    <property type="entry name" value="MFS general substrate transporter"/>
    <property type="match status" value="1"/>
</dbReference>
<sequence length="341" mass="36505">MILTSVSTFLIGVLPTYNQIGVWASVLLVAVRLLQGFAAGGESSGSTALLLEYSPSNRRGLVTSFIDVFGFMAFLAGAALGLFLTTVLGEETLLAWAWRVPFWIALPLGMIGLYLRNKLEDTPEFIAAQKKGEISSSPLRDSLSTAWKALLFCVGFVVVKSVGHWLLQTFMTSYLSNNLHYSRTQSFAVTVIGFSVIVVLVPFFGWLSDKVGRRPLMAVGCIGFIVASYPTLMLMGSGHFWAAVGAMAILGTFMAAIDGAINAAMPELFPTNIRYGSMSISYNIAVSIFGGVTPYVAAALITWTGNTYSPAYFIGAAALITLITVAVAPETGKRPLMTSAE</sequence>
<feature type="transmembrane region" description="Helical" evidence="9">
    <location>
        <begin position="282"/>
        <end position="303"/>
    </location>
</feature>
<dbReference type="GO" id="GO:0005886">
    <property type="term" value="C:plasma membrane"/>
    <property type="evidence" value="ECO:0007669"/>
    <property type="project" value="UniProtKB-SubCell"/>
</dbReference>
<feature type="transmembrane region" description="Helical" evidence="9">
    <location>
        <begin position="240"/>
        <end position="261"/>
    </location>
</feature>
<dbReference type="Proteomes" id="UP000234778">
    <property type="component" value="Unassembled WGS sequence"/>
</dbReference>
<dbReference type="InterPro" id="IPR036259">
    <property type="entry name" value="MFS_trans_sf"/>
</dbReference>
<keyword evidence="3" id="KW-0813">Transport</keyword>
<comment type="subcellular location">
    <subcellularLocation>
        <location evidence="1">Cell membrane</location>
        <topology evidence="1">Multi-pass membrane protein</topology>
    </subcellularLocation>
</comment>
<evidence type="ECO:0000259" key="10">
    <source>
        <dbReference type="PROSITE" id="PS50850"/>
    </source>
</evidence>
<evidence type="ECO:0000256" key="2">
    <source>
        <dbReference type="ARBA" id="ARBA00008240"/>
    </source>
</evidence>
<dbReference type="Pfam" id="PF07690">
    <property type="entry name" value="MFS_1"/>
    <property type="match status" value="2"/>
</dbReference>
<feature type="transmembrane region" description="Helical" evidence="9">
    <location>
        <begin position="61"/>
        <end position="84"/>
    </location>
</feature>
<evidence type="ECO:0000256" key="5">
    <source>
        <dbReference type="ARBA" id="ARBA00022692"/>
    </source>
</evidence>
<reference evidence="11 12" key="1">
    <citation type="submission" date="2017-12" db="EMBL/GenBank/DDBJ databases">
        <title>Phylogenetic diversity of female urinary microbiome.</title>
        <authorList>
            <person name="Thomas-White K."/>
            <person name="Wolfe A.J."/>
        </authorList>
    </citation>
    <scope>NUCLEOTIDE SEQUENCE [LARGE SCALE GENOMIC DNA]</scope>
    <source>
        <strain evidence="11 12">UMB0319</strain>
    </source>
</reference>
<dbReference type="InterPro" id="IPR011701">
    <property type="entry name" value="MFS"/>
</dbReference>
<organism evidence="11 12">
    <name type="scientific">Actinomyces urogenitalis</name>
    <dbReference type="NCBI Taxonomy" id="103621"/>
    <lineage>
        <taxon>Bacteria</taxon>
        <taxon>Bacillati</taxon>
        <taxon>Actinomycetota</taxon>
        <taxon>Actinomycetes</taxon>
        <taxon>Actinomycetales</taxon>
        <taxon>Actinomycetaceae</taxon>
        <taxon>Actinomyces</taxon>
    </lineage>
</organism>
<evidence type="ECO:0000256" key="8">
    <source>
        <dbReference type="ARBA" id="ARBA00023136"/>
    </source>
</evidence>
<dbReference type="InterPro" id="IPR005829">
    <property type="entry name" value="Sugar_transporter_CS"/>
</dbReference>
<feature type="transmembrane region" description="Helical" evidence="9">
    <location>
        <begin position="149"/>
        <end position="167"/>
    </location>
</feature>
<evidence type="ECO:0000256" key="6">
    <source>
        <dbReference type="ARBA" id="ARBA00022847"/>
    </source>
</evidence>
<dbReference type="GO" id="GO:0015293">
    <property type="term" value="F:symporter activity"/>
    <property type="evidence" value="ECO:0007669"/>
    <property type="project" value="UniProtKB-KW"/>
</dbReference>
<evidence type="ECO:0000256" key="9">
    <source>
        <dbReference type="SAM" id="Phobius"/>
    </source>
</evidence>
<comment type="similarity">
    <text evidence="2">Belongs to the major facilitator superfamily. Metabolite:H+ Symporter (MHS) family (TC 2.A.1.6) family.</text>
</comment>
<dbReference type="PROSITE" id="PS50850">
    <property type="entry name" value="MFS"/>
    <property type="match status" value="1"/>
</dbReference>
<evidence type="ECO:0000313" key="11">
    <source>
        <dbReference type="EMBL" id="PKY98244.1"/>
    </source>
</evidence>
<keyword evidence="8 9" id="KW-0472">Membrane</keyword>
<evidence type="ECO:0000256" key="1">
    <source>
        <dbReference type="ARBA" id="ARBA00004651"/>
    </source>
</evidence>
<evidence type="ECO:0000256" key="7">
    <source>
        <dbReference type="ARBA" id="ARBA00022989"/>
    </source>
</evidence>
<proteinExistence type="inferred from homology"/>
<gene>
    <name evidence="11" type="ORF">CYJ26_08435</name>
</gene>
<dbReference type="PANTHER" id="PTHR43528">
    <property type="entry name" value="ALPHA-KETOGLUTARATE PERMEASE"/>
    <property type="match status" value="1"/>
</dbReference>
<dbReference type="PROSITE" id="PS00217">
    <property type="entry name" value="SUGAR_TRANSPORT_2"/>
    <property type="match status" value="1"/>
</dbReference>
<dbReference type="PANTHER" id="PTHR43528:SF1">
    <property type="entry name" value="ALPHA-KETOGLUTARATE PERMEASE"/>
    <property type="match status" value="1"/>
</dbReference>
<dbReference type="InterPro" id="IPR020846">
    <property type="entry name" value="MFS_dom"/>
</dbReference>
<dbReference type="Gene3D" id="1.20.1250.20">
    <property type="entry name" value="MFS general substrate transporter like domains"/>
    <property type="match status" value="2"/>
</dbReference>
<comment type="caution">
    <text evidence="11">The sequence shown here is derived from an EMBL/GenBank/DDBJ whole genome shotgun (WGS) entry which is preliminary data.</text>
</comment>
<feature type="domain" description="Major facilitator superfamily (MFS) profile" evidence="10">
    <location>
        <begin position="1"/>
        <end position="333"/>
    </location>
</feature>
<keyword evidence="7 9" id="KW-1133">Transmembrane helix</keyword>
<keyword evidence="4" id="KW-1003">Cell membrane</keyword>
<accession>A0A2I1KRL1</accession>
<name>A0A2I1KRL1_9ACTO</name>
<dbReference type="AlphaFoldDB" id="A0A2I1KRL1"/>
<protein>
    <submittedName>
        <fullName evidence="11">MFS transporter</fullName>
    </submittedName>
</protein>
<keyword evidence="5 9" id="KW-0812">Transmembrane</keyword>
<evidence type="ECO:0000256" key="3">
    <source>
        <dbReference type="ARBA" id="ARBA00022448"/>
    </source>
</evidence>
<feature type="transmembrane region" description="Helical" evidence="9">
    <location>
        <begin position="96"/>
        <end position="115"/>
    </location>
</feature>
<feature type="transmembrane region" description="Helical" evidence="9">
    <location>
        <begin position="187"/>
        <end position="207"/>
    </location>
</feature>
<dbReference type="InterPro" id="IPR051084">
    <property type="entry name" value="H+-coupled_symporters"/>
</dbReference>